<keyword evidence="2" id="KW-1185">Reference proteome</keyword>
<evidence type="ECO:0000313" key="1">
    <source>
        <dbReference type="EnsemblProtists" id="HpaP803536"/>
    </source>
</evidence>
<proteinExistence type="predicted"/>
<reference evidence="2" key="1">
    <citation type="journal article" date="2010" name="Science">
        <title>Signatures of adaptation to obligate biotrophy in the Hyaloperonospora arabidopsidis genome.</title>
        <authorList>
            <person name="Baxter L."/>
            <person name="Tripathy S."/>
            <person name="Ishaque N."/>
            <person name="Boot N."/>
            <person name="Cabral A."/>
            <person name="Kemen E."/>
            <person name="Thines M."/>
            <person name="Ah-Fong A."/>
            <person name="Anderson R."/>
            <person name="Badejoko W."/>
            <person name="Bittner-Eddy P."/>
            <person name="Boore J.L."/>
            <person name="Chibucos M.C."/>
            <person name="Coates M."/>
            <person name="Dehal P."/>
            <person name="Delehaunty K."/>
            <person name="Dong S."/>
            <person name="Downton P."/>
            <person name="Dumas B."/>
            <person name="Fabro G."/>
            <person name="Fronick C."/>
            <person name="Fuerstenberg S.I."/>
            <person name="Fulton L."/>
            <person name="Gaulin E."/>
            <person name="Govers F."/>
            <person name="Hughes L."/>
            <person name="Humphray S."/>
            <person name="Jiang R.H."/>
            <person name="Judelson H."/>
            <person name="Kamoun S."/>
            <person name="Kyung K."/>
            <person name="Meijer H."/>
            <person name="Minx P."/>
            <person name="Morris P."/>
            <person name="Nelson J."/>
            <person name="Phuntumart V."/>
            <person name="Qutob D."/>
            <person name="Rehmany A."/>
            <person name="Rougon-Cardoso A."/>
            <person name="Ryden P."/>
            <person name="Torto-Alalibo T."/>
            <person name="Studholme D."/>
            <person name="Wang Y."/>
            <person name="Win J."/>
            <person name="Wood J."/>
            <person name="Clifton S.W."/>
            <person name="Rogers J."/>
            <person name="Van den Ackerveken G."/>
            <person name="Jones J.D."/>
            <person name="McDowell J.M."/>
            <person name="Beynon J."/>
            <person name="Tyler B.M."/>
        </authorList>
    </citation>
    <scope>NUCLEOTIDE SEQUENCE [LARGE SCALE GENOMIC DNA]</scope>
    <source>
        <strain evidence="2">Emoy2</strain>
    </source>
</reference>
<dbReference type="AlphaFoldDB" id="M4BB74"/>
<reference evidence="1" key="2">
    <citation type="submission" date="2015-06" db="UniProtKB">
        <authorList>
            <consortium name="EnsemblProtists"/>
        </authorList>
    </citation>
    <scope>IDENTIFICATION</scope>
    <source>
        <strain evidence="1">Emoy2</strain>
    </source>
</reference>
<dbReference type="VEuPathDB" id="FungiDB:HpaG803536"/>
<dbReference type="EnsemblProtists" id="HpaT803536">
    <property type="protein sequence ID" value="HpaP803536"/>
    <property type="gene ID" value="HpaG803536"/>
</dbReference>
<accession>M4BB74</accession>
<dbReference type="EMBL" id="JH598095">
    <property type="status" value="NOT_ANNOTATED_CDS"/>
    <property type="molecule type" value="Genomic_DNA"/>
</dbReference>
<evidence type="ECO:0000313" key="2">
    <source>
        <dbReference type="Proteomes" id="UP000011713"/>
    </source>
</evidence>
<dbReference type="Proteomes" id="UP000011713">
    <property type="component" value="Unassembled WGS sequence"/>
</dbReference>
<dbReference type="InParanoid" id="M4BB74"/>
<organism evidence="1 2">
    <name type="scientific">Hyaloperonospora arabidopsidis (strain Emoy2)</name>
    <name type="common">Downy mildew agent</name>
    <name type="synonym">Peronospora arabidopsidis</name>
    <dbReference type="NCBI Taxonomy" id="559515"/>
    <lineage>
        <taxon>Eukaryota</taxon>
        <taxon>Sar</taxon>
        <taxon>Stramenopiles</taxon>
        <taxon>Oomycota</taxon>
        <taxon>Peronosporomycetes</taxon>
        <taxon>Peronosporales</taxon>
        <taxon>Peronosporaceae</taxon>
        <taxon>Hyaloperonospora</taxon>
    </lineage>
</organism>
<name>M4BB74_HYAAE</name>
<protein>
    <submittedName>
        <fullName evidence="1">Uncharacterized protein</fullName>
    </submittedName>
</protein>
<dbReference type="HOGENOM" id="CLU_3072773_0_0_1"/>
<sequence>MERAVIFMVEFVSRLVSRSVSRSVGSITSSVCATSVKGNFESRVCFSVSLGMW</sequence>